<proteinExistence type="predicted"/>
<organism evidence="1 2">
    <name type="scientific">Hypholoma sublateritium (strain FD-334 SS-4)</name>
    <dbReference type="NCBI Taxonomy" id="945553"/>
    <lineage>
        <taxon>Eukaryota</taxon>
        <taxon>Fungi</taxon>
        <taxon>Dikarya</taxon>
        <taxon>Basidiomycota</taxon>
        <taxon>Agaricomycotina</taxon>
        <taxon>Agaricomycetes</taxon>
        <taxon>Agaricomycetidae</taxon>
        <taxon>Agaricales</taxon>
        <taxon>Agaricineae</taxon>
        <taxon>Strophariaceae</taxon>
        <taxon>Hypholoma</taxon>
    </lineage>
</organism>
<dbReference type="AlphaFoldDB" id="A0A0D2KMI1"/>
<name>A0A0D2KMI1_HYPSF</name>
<dbReference type="OrthoDB" id="3270336at2759"/>
<reference evidence="2" key="1">
    <citation type="submission" date="2014-04" db="EMBL/GenBank/DDBJ databases">
        <title>Evolutionary Origins and Diversification of the Mycorrhizal Mutualists.</title>
        <authorList>
            <consortium name="DOE Joint Genome Institute"/>
            <consortium name="Mycorrhizal Genomics Consortium"/>
            <person name="Kohler A."/>
            <person name="Kuo A."/>
            <person name="Nagy L.G."/>
            <person name="Floudas D."/>
            <person name="Copeland A."/>
            <person name="Barry K.W."/>
            <person name="Cichocki N."/>
            <person name="Veneault-Fourrey C."/>
            <person name="LaButti K."/>
            <person name="Lindquist E.A."/>
            <person name="Lipzen A."/>
            <person name="Lundell T."/>
            <person name="Morin E."/>
            <person name="Murat C."/>
            <person name="Riley R."/>
            <person name="Ohm R."/>
            <person name="Sun H."/>
            <person name="Tunlid A."/>
            <person name="Henrissat B."/>
            <person name="Grigoriev I.V."/>
            <person name="Hibbett D.S."/>
            <person name="Martin F."/>
        </authorList>
    </citation>
    <scope>NUCLEOTIDE SEQUENCE [LARGE SCALE GENOMIC DNA]</scope>
    <source>
        <strain evidence="2">FD-334 SS-4</strain>
    </source>
</reference>
<accession>A0A0D2KMI1</accession>
<gene>
    <name evidence="1" type="ORF">HYPSUDRAFT_207585</name>
</gene>
<dbReference type="EMBL" id="KN817635">
    <property type="protein sequence ID" value="KJA15797.1"/>
    <property type="molecule type" value="Genomic_DNA"/>
</dbReference>
<protein>
    <submittedName>
        <fullName evidence="1">Uncharacterized protein</fullName>
    </submittedName>
</protein>
<sequence>MEQALSRDLDDGMDDLELRGVLETMIKESWVSQNPSVKRVYLFFGYDEDLDMGDGMTLRVSQSPPTQPVAPVVKPQQVLESPAFYDPIVSAITFSVVCNTTDDSNLLCSNLQVQVSGSDFATTPWQMFEEEPSDDPLELRGPTSFQTAINLSSPGSIHQATGRAVIIGETVYYSPNSSKTPPMPPPVTDAYIRDPSKDSVEEFHSPRWWTADTGYLPFLPIMPNFNKPPFHLLFNTPVGIGPRRKRLVQMATIAAVFKHETWVAA</sequence>
<evidence type="ECO:0000313" key="2">
    <source>
        <dbReference type="Proteomes" id="UP000054270"/>
    </source>
</evidence>
<keyword evidence="2" id="KW-1185">Reference proteome</keyword>
<evidence type="ECO:0000313" key="1">
    <source>
        <dbReference type="EMBL" id="KJA15797.1"/>
    </source>
</evidence>
<dbReference type="Proteomes" id="UP000054270">
    <property type="component" value="Unassembled WGS sequence"/>
</dbReference>